<gene>
    <name evidence="1" type="ORF">MM415A01922_0005</name>
</gene>
<organism evidence="1">
    <name type="scientific">viral metagenome</name>
    <dbReference type="NCBI Taxonomy" id="1070528"/>
    <lineage>
        <taxon>unclassified sequences</taxon>
        <taxon>metagenomes</taxon>
        <taxon>organismal metagenomes</taxon>
    </lineage>
</organism>
<evidence type="ECO:0008006" key="2">
    <source>
        <dbReference type="Google" id="ProtNLM"/>
    </source>
</evidence>
<name>A0A6M3K1L0_9ZZZZ</name>
<dbReference type="AlphaFoldDB" id="A0A6M3K1L0"/>
<reference evidence="1" key="1">
    <citation type="submission" date="2020-03" db="EMBL/GenBank/DDBJ databases">
        <title>The deep terrestrial virosphere.</title>
        <authorList>
            <person name="Holmfeldt K."/>
            <person name="Nilsson E."/>
            <person name="Simone D."/>
            <person name="Lopez-Fernandez M."/>
            <person name="Wu X."/>
            <person name="de Brujin I."/>
            <person name="Lundin D."/>
            <person name="Andersson A."/>
            <person name="Bertilsson S."/>
            <person name="Dopson M."/>
        </authorList>
    </citation>
    <scope>NUCLEOTIDE SEQUENCE</scope>
    <source>
        <strain evidence="1">MM415A01922</strain>
    </source>
</reference>
<accession>A0A6M3K1L0</accession>
<dbReference type="EMBL" id="MT142123">
    <property type="protein sequence ID" value="QJA74827.1"/>
    <property type="molecule type" value="Genomic_DNA"/>
</dbReference>
<sequence>MLDHELREQGPPEDFDNTILAQEPSCPRRLYWFLRGATHRFVPAYFTYGKAMGVVLNTWHLTQDLESNPMERAALALQKGEEEWQKDSPIEDKANSWSNLEETFMLYVQNYGPVEPWTMNLGKGELGFRFPIPGTMINYAGAIDAPILWNPYGELFREDKTIGAYITDSYVQQSDYSTQVSGYAWAYTLLRGEIPFGAYMNILSKAHRKEPEKRFQRYLTKRSDWELDKFMAETILLADRIRSRWNPGQWFWPMLGKRDPINCTGGMGRSACLYKRLCLIEAEPWEFEDSYNFSEEFDWRDRWAPWEREGSNE</sequence>
<evidence type="ECO:0000313" key="1">
    <source>
        <dbReference type="EMBL" id="QJA74827.1"/>
    </source>
</evidence>
<proteinExistence type="predicted"/>
<protein>
    <recommendedName>
        <fullName evidence="2">PD-(D/E)XK nuclease superfamily protein</fullName>
    </recommendedName>
</protein>